<protein>
    <submittedName>
        <fullName evidence="2">Uncharacterized protein</fullName>
    </submittedName>
</protein>
<dbReference type="EMBL" id="CP047020">
    <property type="protein sequence ID" value="QHA09169.1"/>
    <property type="molecule type" value="Genomic_DNA"/>
</dbReference>
<dbReference type="KEGG" id="sbro:GQF42_43575"/>
<dbReference type="AlphaFoldDB" id="A0A6I6NE85"/>
<dbReference type="Proteomes" id="UP000436138">
    <property type="component" value="Chromosome"/>
</dbReference>
<accession>A0A6I6NE85</accession>
<sequence length="254" mass="26649">MNAATLLTRLYPPAVRERWGEDISHEVSASGIRSWPDTLAGAARLWLHPGDWPESFTGQTRRVLTVALFALAAATGLLLRSAEPSSTLTADVHHPATSLWLAPILLGICLAAPLPPFRGDVLRPLTSAAVRTLAAPTAAFLAMCLTAWSGAAEHVTGVADTAMVLCYWFTLGFAAFRLCTLVAHAARTAALPTTRRLSTALLLIGAGLTLAASQNLLAAVRTVPHPSSVVETLALSVLAAAAISVGHDVKRTRA</sequence>
<keyword evidence="1" id="KW-0812">Transmembrane</keyword>
<keyword evidence="1" id="KW-0472">Membrane</keyword>
<evidence type="ECO:0000256" key="1">
    <source>
        <dbReference type="SAM" id="Phobius"/>
    </source>
</evidence>
<organism evidence="2 3">
    <name type="scientific">Streptomyces broussonetiae</name>
    <dbReference type="NCBI Taxonomy" id="2686304"/>
    <lineage>
        <taxon>Bacteria</taxon>
        <taxon>Bacillati</taxon>
        <taxon>Actinomycetota</taxon>
        <taxon>Actinomycetes</taxon>
        <taxon>Kitasatosporales</taxon>
        <taxon>Streptomycetaceae</taxon>
        <taxon>Streptomyces</taxon>
    </lineage>
</organism>
<proteinExistence type="predicted"/>
<name>A0A6I6NE85_9ACTN</name>
<feature type="transmembrane region" description="Helical" evidence="1">
    <location>
        <begin position="129"/>
        <end position="150"/>
    </location>
</feature>
<evidence type="ECO:0000313" key="3">
    <source>
        <dbReference type="Proteomes" id="UP000436138"/>
    </source>
</evidence>
<feature type="transmembrane region" description="Helical" evidence="1">
    <location>
        <begin position="197"/>
        <end position="217"/>
    </location>
</feature>
<feature type="transmembrane region" description="Helical" evidence="1">
    <location>
        <begin position="162"/>
        <end position="185"/>
    </location>
</feature>
<evidence type="ECO:0000313" key="2">
    <source>
        <dbReference type="EMBL" id="QHA09169.1"/>
    </source>
</evidence>
<feature type="transmembrane region" description="Helical" evidence="1">
    <location>
        <begin position="99"/>
        <end position="117"/>
    </location>
</feature>
<keyword evidence="3" id="KW-1185">Reference proteome</keyword>
<keyword evidence="1" id="KW-1133">Transmembrane helix</keyword>
<gene>
    <name evidence="2" type="ORF">GQF42_43575</name>
</gene>
<reference evidence="2 3" key="1">
    <citation type="submission" date="2019-12" db="EMBL/GenBank/DDBJ databases">
        <title>Streptomyces sp. strain T44 isolated from rhizosphere soil of Broussonetia papyrifera.</title>
        <authorList>
            <person name="Mo P."/>
        </authorList>
    </citation>
    <scope>NUCLEOTIDE SEQUENCE [LARGE SCALE GENOMIC DNA]</scope>
    <source>
        <strain evidence="2 3">T44</strain>
    </source>
</reference>
<dbReference type="RefSeq" id="WP_158929296.1">
    <property type="nucleotide sequence ID" value="NZ_CP047020.1"/>
</dbReference>
<feature type="transmembrane region" description="Helical" evidence="1">
    <location>
        <begin position="229"/>
        <end position="249"/>
    </location>
</feature>
<feature type="transmembrane region" description="Helical" evidence="1">
    <location>
        <begin position="63"/>
        <end position="79"/>
    </location>
</feature>